<gene>
    <name evidence="2" type="ORF">MP11Mi_00250</name>
</gene>
<accession>A0AA97CTW1</accession>
<dbReference type="AlphaFoldDB" id="A0AA97CTW1"/>
<keyword evidence="1" id="KW-0812">Transmembrane</keyword>
<keyword evidence="1" id="KW-0472">Membrane</keyword>
<name>A0AA97CTW1_9ACTN</name>
<reference evidence="2" key="1">
    <citation type="submission" date="2023-06" db="EMBL/GenBank/DDBJ databases">
        <title>Gordonia sp. nov. and Pseudochrobactrum sp. nov., two species isolated from the burying beetle Nicrophorus vespilloides.</title>
        <authorList>
            <person name="Poehlein A."/>
            <person name="Guzman J."/>
            <person name="Daniel R."/>
            <person name="Vilcinskas A."/>
        </authorList>
    </citation>
    <scope>NUCLEOTIDE SEQUENCE</scope>
    <source>
        <strain evidence="2">MP11Mi</strain>
    </source>
</reference>
<dbReference type="InterPro" id="IPR019099">
    <property type="entry name" value="Uncharacterised_PGPGW_TM"/>
</dbReference>
<proteinExistence type="predicted"/>
<organism evidence="2">
    <name type="scientific">Gordonia sp. MP11Mi</name>
    <dbReference type="NCBI Taxonomy" id="3022769"/>
    <lineage>
        <taxon>Bacteria</taxon>
        <taxon>Bacillati</taxon>
        <taxon>Actinomycetota</taxon>
        <taxon>Actinomycetes</taxon>
        <taxon>Mycobacteriales</taxon>
        <taxon>Gordoniaceae</taxon>
        <taxon>Gordonia</taxon>
    </lineage>
</organism>
<sequence>MSHWELLGTVRPLPLQPMPDGWHTGNHERSTILSIRLRIKIWHRKQRYTIRRQRKLDIAYRVGVAVVGTVLILAGLVMIPLPIPGPGWGSFFLGLGALSTEFEWAHRVTSFIFAFLRRIGELTRSWWSTFDAAVHRRVERITGVRFVRTWRDFQWSFQTPYALA</sequence>
<protein>
    <recommendedName>
        <fullName evidence="3">TIGR02611 family protein</fullName>
    </recommendedName>
</protein>
<feature type="transmembrane region" description="Helical" evidence="1">
    <location>
        <begin position="58"/>
        <end position="79"/>
    </location>
</feature>
<dbReference type="Pfam" id="PF09656">
    <property type="entry name" value="PGPGW"/>
    <property type="match status" value="1"/>
</dbReference>
<evidence type="ECO:0008006" key="3">
    <source>
        <dbReference type="Google" id="ProtNLM"/>
    </source>
</evidence>
<evidence type="ECO:0000256" key="1">
    <source>
        <dbReference type="SAM" id="Phobius"/>
    </source>
</evidence>
<dbReference type="EMBL" id="CP128986">
    <property type="protein sequence ID" value="WOC10966.1"/>
    <property type="molecule type" value="Genomic_DNA"/>
</dbReference>
<keyword evidence="1" id="KW-1133">Transmembrane helix</keyword>
<evidence type="ECO:0000313" key="2">
    <source>
        <dbReference type="EMBL" id="WOC10966.1"/>
    </source>
</evidence>